<evidence type="ECO:0000256" key="4">
    <source>
        <dbReference type="ARBA" id="ARBA00023004"/>
    </source>
</evidence>
<feature type="domain" description="Fe2OG dioxygenase" evidence="6">
    <location>
        <begin position="182"/>
        <end position="289"/>
    </location>
</feature>
<keyword evidence="8" id="KW-1185">Reference proteome</keyword>
<comment type="caution">
    <text evidence="7">The sequence shown here is derived from an EMBL/GenBank/DDBJ whole genome shotgun (WGS) entry which is preliminary data.</text>
</comment>
<dbReference type="GO" id="GO:0008198">
    <property type="term" value="F:ferrous iron binding"/>
    <property type="evidence" value="ECO:0007669"/>
    <property type="project" value="TreeGrafter"/>
</dbReference>
<dbReference type="OrthoDB" id="6614653at2759"/>
<dbReference type="AlphaFoldDB" id="A0A812SZY5"/>
<evidence type="ECO:0000256" key="2">
    <source>
        <dbReference type="ARBA" id="ARBA00022964"/>
    </source>
</evidence>
<keyword evidence="4 5" id="KW-0408">Iron</keyword>
<evidence type="ECO:0000256" key="1">
    <source>
        <dbReference type="ARBA" id="ARBA00022723"/>
    </source>
</evidence>
<keyword evidence="2" id="KW-0223">Dioxygenase</keyword>
<keyword evidence="3" id="KW-0560">Oxidoreductase</keyword>
<evidence type="ECO:0000256" key="5">
    <source>
        <dbReference type="PIRSR" id="PIRSR604574-2"/>
    </source>
</evidence>
<evidence type="ECO:0000313" key="8">
    <source>
        <dbReference type="Proteomes" id="UP000649617"/>
    </source>
</evidence>
<keyword evidence="1 5" id="KW-0479">Metal-binding</keyword>
<dbReference type="GO" id="GO:0035513">
    <property type="term" value="P:oxidative RNA demethylation"/>
    <property type="evidence" value="ECO:0007669"/>
    <property type="project" value="TreeGrafter"/>
</dbReference>
<evidence type="ECO:0000313" key="7">
    <source>
        <dbReference type="EMBL" id="CAE7509639.1"/>
    </source>
</evidence>
<feature type="binding site" evidence="5">
    <location>
        <position position="200"/>
    </location>
    <ligand>
        <name>Fe cation</name>
        <dbReference type="ChEBI" id="CHEBI:24875"/>
        <note>catalytic</note>
    </ligand>
</feature>
<dbReference type="SUPFAM" id="SSF51197">
    <property type="entry name" value="Clavaminate synthase-like"/>
    <property type="match status" value="1"/>
</dbReference>
<proteinExistence type="predicted"/>
<evidence type="ECO:0000256" key="3">
    <source>
        <dbReference type="ARBA" id="ARBA00023002"/>
    </source>
</evidence>
<dbReference type="PANTHER" id="PTHR16557">
    <property type="entry name" value="ALKYLATED DNA REPAIR PROTEIN ALKB-RELATED"/>
    <property type="match status" value="1"/>
</dbReference>
<dbReference type="Pfam" id="PF13532">
    <property type="entry name" value="2OG-FeII_Oxy_2"/>
    <property type="match status" value="1"/>
</dbReference>
<dbReference type="InterPro" id="IPR037151">
    <property type="entry name" value="AlkB-like_sf"/>
</dbReference>
<protein>
    <submittedName>
        <fullName evidence="7">AlkB protein</fullName>
    </submittedName>
</protein>
<accession>A0A812SZY5</accession>
<sequence>MPSETVLQHMEQFGSAKIVKRCRGYLYVKFTDPEVVPSVRAVRHVVNGASLTVEPALAKKKTWHCQIDPEFPVRVRRLGHGIVHIQNMISMALQRQLVQRVLKLGQSPTGFYRPTFEGRQMHLSTFCLGRHWDTRSHTYTQVRSDADGFPVPEMPTHLQELASGIQHDLNQKCKEEMFPHMQPEACIVNHYSTEGSLGLHQDLDESEASLRAGIPVISLSLGCSARYTMDQTEMQSCLLKSGDIFIFGGPARKLHHGIAKVFPKTTPRKLKDDMAKKPGRLNLTFRQIH</sequence>
<dbReference type="EMBL" id="CAJNIZ010028646">
    <property type="protein sequence ID" value="CAE7509639.1"/>
    <property type="molecule type" value="Genomic_DNA"/>
</dbReference>
<feature type="binding site" evidence="5">
    <location>
        <position position="202"/>
    </location>
    <ligand>
        <name>Fe cation</name>
        <dbReference type="ChEBI" id="CHEBI:24875"/>
        <note>catalytic</note>
    </ligand>
</feature>
<reference evidence="7" key="1">
    <citation type="submission" date="2021-02" db="EMBL/GenBank/DDBJ databases">
        <authorList>
            <person name="Dougan E. K."/>
            <person name="Rhodes N."/>
            <person name="Thang M."/>
            <person name="Chan C."/>
        </authorList>
    </citation>
    <scope>NUCLEOTIDE SEQUENCE</scope>
</reference>
<dbReference type="PANTHER" id="PTHR16557:SF2">
    <property type="entry name" value="NUCLEIC ACID DIOXYGENASE ALKBH1"/>
    <property type="match status" value="1"/>
</dbReference>
<gene>
    <name evidence="7" type="primary">alkB</name>
    <name evidence="7" type="ORF">SPIL2461_LOCUS13237</name>
</gene>
<dbReference type="PROSITE" id="PS51471">
    <property type="entry name" value="FE2OG_OXY"/>
    <property type="match status" value="1"/>
</dbReference>
<dbReference type="GO" id="GO:0035516">
    <property type="term" value="F:broad specificity oxidative DNA demethylase activity"/>
    <property type="evidence" value="ECO:0007669"/>
    <property type="project" value="TreeGrafter"/>
</dbReference>
<dbReference type="GO" id="GO:0005737">
    <property type="term" value="C:cytoplasm"/>
    <property type="evidence" value="ECO:0007669"/>
    <property type="project" value="TreeGrafter"/>
</dbReference>
<dbReference type="Gene3D" id="2.60.120.590">
    <property type="entry name" value="Alpha-ketoglutarate-dependent dioxygenase AlkB-like"/>
    <property type="match status" value="1"/>
</dbReference>
<dbReference type="InterPro" id="IPR005123">
    <property type="entry name" value="Oxoglu/Fe-dep_dioxygenase_dom"/>
</dbReference>
<comment type="cofactor">
    <cofactor evidence="5">
        <name>Fe(2+)</name>
        <dbReference type="ChEBI" id="CHEBI:29033"/>
    </cofactor>
    <text evidence="5">Binds 1 Fe(2+) ion per subunit.</text>
</comment>
<feature type="binding site" evidence="5">
    <location>
        <position position="256"/>
    </location>
    <ligand>
        <name>Fe cation</name>
        <dbReference type="ChEBI" id="CHEBI:24875"/>
        <note>catalytic</note>
    </ligand>
</feature>
<dbReference type="GO" id="GO:0035515">
    <property type="term" value="F:oxidative RNA demethylase activity"/>
    <property type="evidence" value="ECO:0007669"/>
    <property type="project" value="TreeGrafter"/>
</dbReference>
<dbReference type="InterPro" id="IPR004574">
    <property type="entry name" value="Alkb"/>
</dbReference>
<dbReference type="InterPro" id="IPR027450">
    <property type="entry name" value="AlkB-like"/>
</dbReference>
<evidence type="ECO:0000259" key="6">
    <source>
        <dbReference type="PROSITE" id="PS51471"/>
    </source>
</evidence>
<dbReference type="Proteomes" id="UP000649617">
    <property type="component" value="Unassembled WGS sequence"/>
</dbReference>
<name>A0A812SZY5_SYMPI</name>
<organism evidence="7 8">
    <name type="scientific">Symbiodinium pilosum</name>
    <name type="common">Dinoflagellate</name>
    <dbReference type="NCBI Taxonomy" id="2952"/>
    <lineage>
        <taxon>Eukaryota</taxon>
        <taxon>Sar</taxon>
        <taxon>Alveolata</taxon>
        <taxon>Dinophyceae</taxon>
        <taxon>Suessiales</taxon>
        <taxon>Symbiodiniaceae</taxon>
        <taxon>Symbiodinium</taxon>
    </lineage>
</organism>